<evidence type="ECO:0000313" key="4">
    <source>
        <dbReference type="Proteomes" id="UP001229313"/>
    </source>
</evidence>
<protein>
    <submittedName>
        <fullName evidence="3">DUF3667 domain-containing protein</fullName>
    </submittedName>
</protein>
<sequence>MSATTEATAASAGHGHGHDRPSHCENCRADLHGHYCHECGQSVHNPVRNFGHAVEEVFESFWHLDGRVFRTLRDLLSPGKVARDYLAGHRVRYLPPLRLFVIASVLTFFVAQFAIHVETATHFDIDTAQSTTVRLGNVKKQMRAAQSVVEVEELRARIVGELRVAAAAAPVARSTIEASIAGVQRQADKRIEALRAEQGLSAQDVASQRAEGDRLAAAPKPGSMEAAKDLAEVERLRDARIARLRDEHAAQAAGLRDASTLAAQIRVANAEAGCRIAQLQIGHAASSEGARAHDKDRARYGETDCDGMDDPISFNGKPWDAKTNPLTVTWWPRFANDWLNRQVGKGEANFQRATKDPALYIHALIGAIPSALFLMVPIFALLLKIAYLGSGRGYLEHLVVALYSHTYLCLALLAMFVLMLLGDAIAPHWAGFAWIKGLGIGLLWLWMPIYLLLMEKRVYANGWALTLLRYTLIGGAYFFLMSLATAGIMAAAIVRM</sequence>
<feature type="transmembrane region" description="Helical" evidence="2">
    <location>
        <begin position="474"/>
        <end position="494"/>
    </location>
</feature>
<organism evidence="3 4">
    <name type="scientific">Lysobacter yananisis</name>
    <dbReference type="NCBI Taxonomy" id="1003114"/>
    <lineage>
        <taxon>Bacteria</taxon>
        <taxon>Pseudomonadati</taxon>
        <taxon>Pseudomonadota</taxon>
        <taxon>Gammaproteobacteria</taxon>
        <taxon>Lysobacterales</taxon>
        <taxon>Lysobacteraceae</taxon>
        <taxon>Lysobacter</taxon>
    </lineage>
</organism>
<feature type="transmembrane region" description="Helical" evidence="2">
    <location>
        <begin position="398"/>
        <end position="421"/>
    </location>
</feature>
<proteinExistence type="predicted"/>
<feature type="region of interest" description="Disordered" evidence="1">
    <location>
        <begin position="202"/>
        <end position="227"/>
    </location>
</feature>
<evidence type="ECO:0000256" key="2">
    <source>
        <dbReference type="SAM" id="Phobius"/>
    </source>
</evidence>
<dbReference type="Pfam" id="PF12412">
    <property type="entry name" value="DUF3667"/>
    <property type="match status" value="1"/>
</dbReference>
<evidence type="ECO:0000256" key="1">
    <source>
        <dbReference type="SAM" id="MobiDB-lite"/>
    </source>
</evidence>
<feature type="transmembrane region" description="Helical" evidence="2">
    <location>
        <begin position="433"/>
        <end position="453"/>
    </location>
</feature>
<feature type="transmembrane region" description="Helical" evidence="2">
    <location>
        <begin position="359"/>
        <end position="386"/>
    </location>
</feature>
<dbReference type="RefSeq" id="WP_078999244.1">
    <property type="nucleotide sequence ID" value="NZ_CP133568.1"/>
</dbReference>
<name>A0ABY9PGI6_9GAMM</name>
<evidence type="ECO:0000313" key="3">
    <source>
        <dbReference type="EMBL" id="WMT04962.1"/>
    </source>
</evidence>
<dbReference type="InterPro" id="IPR022134">
    <property type="entry name" value="DUF3667"/>
</dbReference>
<keyword evidence="2" id="KW-0812">Transmembrane</keyword>
<dbReference type="EMBL" id="CP133568">
    <property type="protein sequence ID" value="WMT04962.1"/>
    <property type="molecule type" value="Genomic_DNA"/>
</dbReference>
<gene>
    <name evidence="3" type="ORF">RDV84_08995</name>
</gene>
<reference evidence="3 4" key="1">
    <citation type="submission" date="2023-08" db="EMBL/GenBank/DDBJ databases">
        <title>The whole genome sequence of Lysobacter yananisis.</title>
        <authorList>
            <person name="Sun H."/>
        </authorList>
    </citation>
    <scope>NUCLEOTIDE SEQUENCE [LARGE SCALE GENOMIC DNA]</scope>
    <source>
        <strain evidence="3 4">SNNU513</strain>
    </source>
</reference>
<feature type="compositionally biased region" description="Low complexity" evidence="1">
    <location>
        <begin position="1"/>
        <end position="13"/>
    </location>
</feature>
<accession>A0ABY9PGI6</accession>
<feature type="region of interest" description="Disordered" evidence="1">
    <location>
        <begin position="1"/>
        <end position="21"/>
    </location>
</feature>
<keyword evidence="2" id="KW-0472">Membrane</keyword>
<keyword evidence="4" id="KW-1185">Reference proteome</keyword>
<feature type="transmembrane region" description="Helical" evidence="2">
    <location>
        <begin position="97"/>
        <end position="115"/>
    </location>
</feature>
<dbReference type="Proteomes" id="UP001229313">
    <property type="component" value="Chromosome"/>
</dbReference>
<keyword evidence="2" id="KW-1133">Transmembrane helix</keyword>